<reference evidence="2" key="1">
    <citation type="journal article" date="2023" name="Mol. Phylogenet. Evol.">
        <title>Genome-scale phylogeny and comparative genomics of the fungal order Sordariales.</title>
        <authorList>
            <person name="Hensen N."/>
            <person name="Bonometti L."/>
            <person name="Westerberg I."/>
            <person name="Brannstrom I.O."/>
            <person name="Guillou S."/>
            <person name="Cros-Aarteil S."/>
            <person name="Calhoun S."/>
            <person name="Haridas S."/>
            <person name="Kuo A."/>
            <person name="Mondo S."/>
            <person name="Pangilinan J."/>
            <person name="Riley R."/>
            <person name="LaButti K."/>
            <person name="Andreopoulos B."/>
            <person name="Lipzen A."/>
            <person name="Chen C."/>
            <person name="Yan M."/>
            <person name="Daum C."/>
            <person name="Ng V."/>
            <person name="Clum A."/>
            <person name="Steindorff A."/>
            <person name="Ohm R.A."/>
            <person name="Martin F."/>
            <person name="Silar P."/>
            <person name="Natvig D.O."/>
            <person name="Lalanne C."/>
            <person name="Gautier V."/>
            <person name="Ament-Velasquez S.L."/>
            <person name="Kruys A."/>
            <person name="Hutchinson M.I."/>
            <person name="Powell A.J."/>
            <person name="Barry K."/>
            <person name="Miller A.N."/>
            <person name="Grigoriev I.V."/>
            <person name="Debuchy R."/>
            <person name="Gladieux P."/>
            <person name="Hiltunen Thoren M."/>
            <person name="Johannesson H."/>
        </authorList>
    </citation>
    <scope>NUCLEOTIDE SEQUENCE</scope>
    <source>
        <strain evidence="2">PSN243</strain>
    </source>
</reference>
<dbReference type="Proteomes" id="UP001321760">
    <property type="component" value="Unassembled WGS sequence"/>
</dbReference>
<keyword evidence="1" id="KW-0732">Signal</keyword>
<evidence type="ECO:0000256" key="1">
    <source>
        <dbReference type="SAM" id="SignalP"/>
    </source>
</evidence>
<feature type="signal peptide" evidence="1">
    <location>
        <begin position="1"/>
        <end position="22"/>
    </location>
</feature>
<organism evidence="2 3">
    <name type="scientific">Podospora aff. communis PSN243</name>
    <dbReference type="NCBI Taxonomy" id="3040156"/>
    <lineage>
        <taxon>Eukaryota</taxon>
        <taxon>Fungi</taxon>
        <taxon>Dikarya</taxon>
        <taxon>Ascomycota</taxon>
        <taxon>Pezizomycotina</taxon>
        <taxon>Sordariomycetes</taxon>
        <taxon>Sordariomycetidae</taxon>
        <taxon>Sordariales</taxon>
        <taxon>Podosporaceae</taxon>
        <taxon>Podospora</taxon>
    </lineage>
</organism>
<proteinExistence type="predicted"/>
<keyword evidence="3" id="KW-1185">Reference proteome</keyword>
<feature type="chain" id="PRO_5043563997" evidence="1">
    <location>
        <begin position="23"/>
        <end position="138"/>
    </location>
</feature>
<dbReference type="AlphaFoldDB" id="A0AAV9GDT6"/>
<sequence length="138" mass="14867">MQPTHGISLFLFFLLSAMPAGAARFDSIFSVHTERTPYCPPYYNPDPEYIGCCWGDYQTITSAKGPNGLMSPGCCYEYETCTGAPPVMYGWTTKANGDLVVITPGALRARRMPETAVAHPTAQPVVQAPAMTLTPTAA</sequence>
<protein>
    <submittedName>
        <fullName evidence="2">Uncharacterized protein</fullName>
    </submittedName>
</protein>
<comment type="caution">
    <text evidence="2">The sequence shown here is derived from an EMBL/GenBank/DDBJ whole genome shotgun (WGS) entry which is preliminary data.</text>
</comment>
<dbReference type="EMBL" id="MU865958">
    <property type="protein sequence ID" value="KAK4446342.1"/>
    <property type="molecule type" value="Genomic_DNA"/>
</dbReference>
<reference evidence="2" key="2">
    <citation type="submission" date="2023-05" db="EMBL/GenBank/DDBJ databases">
        <authorList>
            <consortium name="Lawrence Berkeley National Laboratory"/>
            <person name="Steindorff A."/>
            <person name="Hensen N."/>
            <person name="Bonometti L."/>
            <person name="Westerberg I."/>
            <person name="Brannstrom I.O."/>
            <person name="Guillou S."/>
            <person name="Cros-Aarteil S."/>
            <person name="Calhoun S."/>
            <person name="Haridas S."/>
            <person name="Kuo A."/>
            <person name="Mondo S."/>
            <person name="Pangilinan J."/>
            <person name="Riley R."/>
            <person name="Labutti K."/>
            <person name="Andreopoulos B."/>
            <person name="Lipzen A."/>
            <person name="Chen C."/>
            <person name="Yanf M."/>
            <person name="Daum C."/>
            <person name="Ng V."/>
            <person name="Clum A."/>
            <person name="Ohm R."/>
            <person name="Martin F."/>
            <person name="Silar P."/>
            <person name="Natvig D."/>
            <person name="Lalanne C."/>
            <person name="Gautier V."/>
            <person name="Ament-Velasquez S.L."/>
            <person name="Kruys A."/>
            <person name="Hutchinson M.I."/>
            <person name="Powell A.J."/>
            <person name="Barry K."/>
            <person name="Miller A.N."/>
            <person name="Grigoriev I.V."/>
            <person name="Debuchy R."/>
            <person name="Gladieux P."/>
            <person name="Thoren M.H."/>
            <person name="Johannesson H."/>
        </authorList>
    </citation>
    <scope>NUCLEOTIDE SEQUENCE</scope>
    <source>
        <strain evidence="2">PSN243</strain>
    </source>
</reference>
<evidence type="ECO:0000313" key="2">
    <source>
        <dbReference type="EMBL" id="KAK4446342.1"/>
    </source>
</evidence>
<evidence type="ECO:0000313" key="3">
    <source>
        <dbReference type="Proteomes" id="UP001321760"/>
    </source>
</evidence>
<gene>
    <name evidence="2" type="ORF">QBC34DRAFT_411919</name>
</gene>
<accession>A0AAV9GDT6</accession>
<name>A0AAV9GDT6_9PEZI</name>